<dbReference type="EMBL" id="JAPZBR010000006">
    <property type="protein sequence ID" value="KAJ5349983.1"/>
    <property type="molecule type" value="Genomic_DNA"/>
</dbReference>
<organism evidence="2 3">
    <name type="scientific">Penicillium brevicompactum</name>
    <dbReference type="NCBI Taxonomy" id="5074"/>
    <lineage>
        <taxon>Eukaryota</taxon>
        <taxon>Fungi</taxon>
        <taxon>Dikarya</taxon>
        <taxon>Ascomycota</taxon>
        <taxon>Pezizomycotina</taxon>
        <taxon>Eurotiomycetes</taxon>
        <taxon>Eurotiomycetidae</taxon>
        <taxon>Eurotiales</taxon>
        <taxon>Aspergillaceae</taxon>
        <taxon>Penicillium</taxon>
    </lineage>
</organism>
<dbReference type="InterPro" id="IPR011047">
    <property type="entry name" value="Quinoprotein_ADH-like_sf"/>
</dbReference>
<feature type="chain" id="PRO_5040926032" description="Arylsulfotransferase" evidence="1">
    <location>
        <begin position="20"/>
        <end position="506"/>
    </location>
</feature>
<dbReference type="SUPFAM" id="SSF50998">
    <property type="entry name" value="Quinoprotein alcohol dehydrogenase-like"/>
    <property type="match status" value="1"/>
</dbReference>
<reference evidence="2" key="1">
    <citation type="submission" date="2022-12" db="EMBL/GenBank/DDBJ databases">
        <authorList>
            <person name="Petersen C."/>
        </authorList>
    </citation>
    <scope>NUCLEOTIDE SEQUENCE</scope>
    <source>
        <strain evidence="2">IBT 35675</strain>
    </source>
</reference>
<keyword evidence="3" id="KW-1185">Reference proteome</keyword>
<evidence type="ECO:0000313" key="2">
    <source>
        <dbReference type="EMBL" id="KAJ5349983.1"/>
    </source>
</evidence>
<evidence type="ECO:0000313" key="3">
    <source>
        <dbReference type="Proteomes" id="UP001148299"/>
    </source>
</evidence>
<sequence>MRCKGLLSLVALLASGSIADIAPLYRSRPYDIGAYDRWPHQLYHSSSAIGPILNYHDNSEECMDDALYTVVPYWGKQVNIPGVMLLDSEGYLVWHNTGYVTGDIQSFGGEDYIVALAMDSTHYALINTRYEEVYQIRVGNGWNLDAHELTLTSFGTALIVFNGVVPVNETSFNAPEGVEFLFESGIQEVDIKTGEVVFEWRASDHFTFEEFFHFQPSDGRTETTAPDLFHVNSIEKDKLGNFLISCRMMGSIVYVDGRTGAVIWKLGGKGNMFKDLSGGAAVGFNGQHHARFHDGWQRISIFDNGNCPGRPVTGPTRGIALLLDTENMTVELEHEYISPNHALTDNSGSMQILDNGNVVLGFGPNANWAEYSSNGTLLCNVHMGPETWFNSGEIRSYRISKGAWVAQPQTDPEIAVVDDRVYVSWNGATEVSTWVLKVVGEGAEGDDVYLGEYPKSHFETEISIPSSYTGGDLFVNALDRAGRTLGSTRAVQLAQKSRPRLIDQQI</sequence>
<proteinExistence type="predicted"/>
<accession>A0A9W9QXN2</accession>
<feature type="signal peptide" evidence="1">
    <location>
        <begin position="1"/>
        <end position="19"/>
    </location>
</feature>
<evidence type="ECO:0000256" key="1">
    <source>
        <dbReference type="SAM" id="SignalP"/>
    </source>
</evidence>
<dbReference type="PANTHER" id="PTHR35340:SF5">
    <property type="entry name" value="ASST-DOMAIN-CONTAINING PROTEIN"/>
    <property type="match status" value="1"/>
</dbReference>
<name>A0A9W9QXN2_PENBR</name>
<dbReference type="Proteomes" id="UP001148299">
    <property type="component" value="Unassembled WGS sequence"/>
</dbReference>
<protein>
    <recommendedName>
        <fullName evidence="4">Arylsulfotransferase</fullName>
    </recommendedName>
</protein>
<dbReference type="AlphaFoldDB" id="A0A9W9QXN2"/>
<gene>
    <name evidence="2" type="ORF">N7541_007710</name>
</gene>
<dbReference type="PANTHER" id="PTHR35340">
    <property type="entry name" value="PQQ ENZYME REPEAT PROTEIN-RELATED"/>
    <property type="match status" value="1"/>
</dbReference>
<dbReference type="Pfam" id="PF14269">
    <property type="entry name" value="Arylsulfotran_2"/>
    <property type="match status" value="1"/>
</dbReference>
<keyword evidence="1" id="KW-0732">Signal</keyword>
<reference evidence="2" key="2">
    <citation type="journal article" date="2023" name="IMA Fungus">
        <title>Comparative genomic study of the Penicillium genus elucidates a diverse pangenome and 15 lateral gene transfer events.</title>
        <authorList>
            <person name="Petersen C."/>
            <person name="Sorensen T."/>
            <person name="Nielsen M.R."/>
            <person name="Sondergaard T.E."/>
            <person name="Sorensen J.L."/>
            <person name="Fitzpatrick D.A."/>
            <person name="Frisvad J.C."/>
            <person name="Nielsen K.L."/>
        </authorList>
    </citation>
    <scope>NUCLEOTIDE SEQUENCE</scope>
    <source>
        <strain evidence="2">IBT 35675</strain>
    </source>
</reference>
<dbReference type="InterPro" id="IPR053143">
    <property type="entry name" value="Arylsulfate_ST"/>
</dbReference>
<comment type="caution">
    <text evidence="2">The sequence shown here is derived from an EMBL/GenBank/DDBJ whole genome shotgun (WGS) entry which is preliminary data.</text>
</comment>
<evidence type="ECO:0008006" key="4">
    <source>
        <dbReference type="Google" id="ProtNLM"/>
    </source>
</evidence>
<dbReference type="InterPro" id="IPR039535">
    <property type="entry name" value="ASST-like"/>
</dbReference>